<evidence type="ECO:0000313" key="3">
    <source>
        <dbReference type="Proteomes" id="UP000531561"/>
    </source>
</evidence>
<accession>A0A8H6B317</accession>
<gene>
    <name evidence="2" type="ORF">Bfra_000683</name>
</gene>
<feature type="region of interest" description="Disordered" evidence="1">
    <location>
        <begin position="76"/>
        <end position="100"/>
    </location>
</feature>
<sequence>MKTVSNTEFGCKVAWSDQLDHHILRTPGEHTHRAKYELNPTSKHSYSGLLNYRHLISFLAVQSSEHRKLYDLRHPKPRKISNTTGEFQQQAPTHAPRTHSASRIIMCNGDAEISGFL</sequence>
<reference evidence="2 3" key="1">
    <citation type="journal article" date="2020" name="Phytopathology">
        <title>A high-quality genome resource of Botrytis fragariae, a new and rapidly spreading fungal pathogen causing strawberry gray mold in the U.S.A.</title>
        <authorList>
            <person name="Wu Y."/>
            <person name="Saski C.A."/>
            <person name="Schnabel G."/>
            <person name="Xiao S."/>
            <person name="Hu M."/>
        </authorList>
    </citation>
    <scope>NUCLEOTIDE SEQUENCE [LARGE SCALE GENOMIC DNA]</scope>
    <source>
        <strain evidence="2 3">BVB16</strain>
    </source>
</reference>
<organism evidence="2 3">
    <name type="scientific">Botrytis fragariae</name>
    <dbReference type="NCBI Taxonomy" id="1964551"/>
    <lineage>
        <taxon>Eukaryota</taxon>
        <taxon>Fungi</taxon>
        <taxon>Dikarya</taxon>
        <taxon>Ascomycota</taxon>
        <taxon>Pezizomycotina</taxon>
        <taxon>Leotiomycetes</taxon>
        <taxon>Helotiales</taxon>
        <taxon>Sclerotiniaceae</taxon>
        <taxon>Botrytis</taxon>
    </lineage>
</organism>
<name>A0A8H6B317_9HELO</name>
<proteinExistence type="predicted"/>
<dbReference type="EMBL" id="JABFCT010000002">
    <property type="protein sequence ID" value="KAF5878516.1"/>
    <property type="molecule type" value="Genomic_DNA"/>
</dbReference>
<dbReference type="RefSeq" id="XP_037197460.1">
    <property type="nucleotide sequence ID" value="XM_037331127.1"/>
</dbReference>
<protein>
    <submittedName>
        <fullName evidence="2">Uncharacterized protein</fullName>
    </submittedName>
</protein>
<comment type="caution">
    <text evidence="2">The sequence shown here is derived from an EMBL/GenBank/DDBJ whole genome shotgun (WGS) entry which is preliminary data.</text>
</comment>
<evidence type="ECO:0000256" key="1">
    <source>
        <dbReference type="SAM" id="MobiDB-lite"/>
    </source>
</evidence>
<keyword evidence="3" id="KW-1185">Reference proteome</keyword>
<evidence type="ECO:0000313" key="2">
    <source>
        <dbReference type="EMBL" id="KAF5878516.1"/>
    </source>
</evidence>
<dbReference type="GeneID" id="59254819"/>
<feature type="compositionally biased region" description="Polar residues" evidence="1">
    <location>
        <begin position="80"/>
        <end position="92"/>
    </location>
</feature>
<dbReference type="Proteomes" id="UP000531561">
    <property type="component" value="Unassembled WGS sequence"/>
</dbReference>
<dbReference type="AlphaFoldDB" id="A0A8H6B317"/>